<dbReference type="InterPro" id="IPR011009">
    <property type="entry name" value="Kinase-like_dom_sf"/>
</dbReference>
<dbReference type="GeneID" id="81367530"/>
<dbReference type="AlphaFoldDB" id="A0A9W9W604"/>
<proteinExistence type="predicted"/>
<name>A0A9W9W604_9EURO</name>
<keyword evidence="2" id="KW-1185">Reference proteome</keyword>
<dbReference type="EMBL" id="JAPZBU010000005">
    <property type="protein sequence ID" value="KAJ5404042.1"/>
    <property type="molecule type" value="Genomic_DNA"/>
</dbReference>
<evidence type="ECO:0000313" key="2">
    <source>
        <dbReference type="Proteomes" id="UP001147747"/>
    </source>
</evidence>
<dbReference type="SUPFAM" id="SSF56112">
    <property type="entry name" value="Protein kinase-like (PK-like)"/>
    <property type="match status" value="1"/>
</dbReference>
<evidence type="ECO:0008006" key="3">
    <source>
        <dbReference type="Google" id="ProtNLM"/>
    </source>
</evidence>
<reference evidence="1" key="1">
    <citation type="submission" date="2022-12" db="EMBL/GenBank/DDBJ databases">
        <authorList>
            <person name="Petersen C."/>
        </authorList>
    </citation>
    <scope>NUCLEOTIDE SEQUENCE</scope>
    <source>
        <strain evidence="1">IBT 29677</strain>
    </source>
</reference>
<reference evidence="1" key="2">
    <citation type="journal article" date="2023" name="IMA Fungus">
        <title>Comparative genomic study of the Penicillium genus elucidates a diverse pangenome and 15 lateral gene transfer events.</title>
        <authorList>
            <person name="Petersen C."/>
            <person name="Sorensen T."/>
            <person name="Nielsen M.R."/>
            <person name="Sondergaard T.E."/>
            <person name="Sorensen J.L."/>
            <person name="Fitzpatrick D.A."/>
            <person name="Frisvad J.C."/>
            <person name="Nielsen K.L."/>
        </authorList>
    </citation>
    <scope>NUCLEOTIDE SEQUENCE</scope>
    <source>
        <strain evidence="1">IBT 29677</strain>
    </source>
</reference>
<comment type="caution">
    <text evidence="1">The sequence shown here is derived from an EMBL/GenBank/DDBJ whole genome shotgun (WGS) entry which is preliminary data.</text>
</comment>
<protein>
    <recommendedName>
        <fullName evidence="3">Protein kinase domain-containing protein</fullName>
    </recommendedName>
</protein>
<gene>
    <name evidence="1" type="ORF">N7509_003913</name>
</gene>
<accession>A0A9W9W604</accession>
<dbReference type="Proteomes" id="UP001147747">
    <property type="component" value="Unassembled WGS sequence"/>
</dbReference>
<evidence type="ECO:0000313" key="1">
    <source>
        <dbReference type="EMBL" id="KAJ5404042.1"/>
    </source>
</evidence>
<dbReference type="OrthoDB" id="2156052at2759"/>
<sequence>MEKQHRLQIEADNYSYLRSMQGQNIPICLGTFTPQVSYWYHGELMEQMIILSWSGGDSSTLSMTRTRFFFHQERKKALAAFRSHRVVHRDSEWRNMLWDDLDNRLIVIDLEDLERLKRSRTLELTSGNARYGHLAKVRKYGQVPLSNSIAIRI</sequence>
<dbReference type="RefSeq" id="XP_056491284.1">
    <property type="nucleotide sequence ID" value="XM_056628550.1"/>
</dbReference>
<organism evidence="1 2">
    <name type="scientific">Penicillium cosmopolitanum</name>
    <dbReference type="NCBI Taxonomy" id="1131564"/>
    <lineage>
        <taxon>Eukaryota</taxon>
        <taxon>Fungi</taxon>
        <taxon>Dikarya</taxon>
        <taxon>Ascomycota</taxon>
        <taxon>Pezizomycotina</taxon>
        <taxon>Eurotiomycetes</taxon>
        <taxon>Eurotiomycetidae</taxon>
        <taxon>Eurotiales</taxon>
        <taxon>Aspergillaceae</taxon>
        <taxon>Penicillium</taxon>
    </lineage>
</organism>
<dbReference type="Gene3D" id="1.10.510.10">
    <property type="entry name" value="Transferase(Phosphotransferase) domain 1"/>
    <property type="match status" value="1"/>
</dbReference>